<name>A0A2H0YQC1_9BACT</name>
<keyword evidence="4 9" id="KW-0378">Hydrolase</keyword>
<feature type="binding site" evidence="9">
    <location>
        <position position="221"/>
    </location>
    <ligand>
        <name>ATP</name>
        <dbReference type="ChEBI" id="CHEBI:30616"/>
    </ligand>
</feature>
<comment type="caution">
    <text evidence="9">Lacks conserved residue(s) required for the propagation of feature annotation.</text>
</comment>
<evidence type="ECO:0000256" key="9">
    <source>
        <dbReference type="HAMAP-Rule" id="MF_00016"/>
    </source>
</evidence>
<comment type="subcellular location">
    <subcellularLocation>
        <location evidence="9">Cytoplasm</location>
    </subcellularLocation>
</comment>
<keyword evidence="5 9" id="KW-0067">ATP-binding</keyword>
<evidence type="ECO:0000256" key="8">
    <source>
        <dbReference type="ARBA" id="ARBA00023204"/>
    </source>
</evidence>
<reference evidence="12" key="1">
    <citation type="submission" date="2017-09" db="EMBL/GenBank/DDBJ databases">
        <title>Depth-based differentiation of microbial function through sediment-hosted aquifers and enrichment of novel symbionts in the deep terrestrial subsurface.</title>
        <authorList>
            <person name="Probst A.J."/>
            <person name="Ladd B."/>
            <person name="Jarett J.K."/>
            <person name="Geller-Mcgrath D.E."/>
            <person name="Sieber C.M.K."/>
            <person name="Emerson J.B."/>
            <person name="Anantharaman K."/>
            <person name="Thomas B.C."/>
            <person name="Malmstrom R."/>
            <person name="Stieglmeier M."/>
            <person name="Klingl A."/>
            <person name="Woyke T."/>
            <person name="Ryan C.M."/>
            <person name="Banfield J.F."/>
        </authorList>
    </citation>
    <scope>NUCLEOTIDE SEQUENCE [LARGE SCALE GENOMIC DNA]</scope>
</reference>
<dbReference type="InterPro" id="IPR003593">
    <property type="entry name" value="AAA+_ATPase"/>
</dbReference>
<dbReference type="InterPro" id="IPR008824">
    <property type="entry name" value="RuvB-like_N"/>
</dbReference>
<keyword evidence="7 9" id="KW-0233">DNA recombination</keyword>
<keyword evidence="1 9" id="KW-0963">Cytoplasm</keyword>
<evidence type="ECO:0000313" key="11">
    <source>
        <dbReference type="EMBL" id="PIS40701.1"/>
    </source>
</evidence>
<dbReference type="NCBIfam" id="NF000868">
    <property type="entry name" value="PRK00080.1"/>
    <property type="match status" value="1"/>
</dbReference>
<dbReference type="Gene3D" id="1.10.8.60">
    <property type="match status" value="1"/>
</dbReference>
<feature type="binding site" evidence="9">
    <location>
        <position position="70"/>
    </location>
    <ligand>
        <name>ATP</name>
        <dbReference type="ChEBI" id="CHEBI:30616"/>
    </ligand>
</feature>
<dbReference type="EMBL" id="PEXW01000041">
    <property type="protein sequence ID" value="PIS40701.1"/>
    <property type="molecule type" value="Genomic_DNA"/>
</dbReference>
<dbReference type="SUPFAM" id="SSF46785">
    <property type="entry name" value="Winged helix' DNA-binding domain"/>
    <property type="match status" value="1"/>
</dbReference>
<feature type="binding site" evidence="9">
    <location>
        <begin position="131"/>
        <end position="133"/>
    </location>
    <ligand>
        <name>ATP</name>
        <dbReference type="ChEBI" id="CHEBI:30616"/>
    </ligand>
</feature>
<dbReference type="Pfam" id="PF17864">
    <property type="entry name" value="AAA_lid_4"/>
    <property type="match status" value="1"/>
</dbReference>
<sequence length="341" mass="37495">MPKAKDILTLEEQPDEQTFDISLRPRNLNEYIGQESVKENLKIAIGAAKHRKEPLEHVLLHGSPGLGKTTLAHIIGAELGAAVRVTSGPALERAGDVAAILTNLGEGDILFIDEVHRLPRTVEEILYPAMEDFAIDIVVGKGPGARTLRLDLPKATIIGATTRLALLSAPLRDRFGISYHLDYYSEKDIEIILERSARILKVPVEPEARKLLASRSRRTPRVANRLLRRVRDYAQVKTGGKVNMDSATQALEQLGIDTFGLDATDRRILSCIIDQFNGGPVGLSTLGATTGEDIQTLEDVVEPFLLQIGLLVRTPRGRVATPLAYQHLQRNAPVDLQQRLV</sequence>
<feature type="domain" description="AAA+ ATPase" evidence="10">
    <location>
        <begin position="54"/>
        <end position="185"/>
    </location>
</feature>
<feature type="region of interest" description="Small ATPAse domain (RuvB-S)" evidence="9">
    <location>
        <begin position="185"/>
        <end position="255"/>
    </location>
</feature>
<dbReference type="GO" id="GO:0048476">
    <property type="term" value="C:Holliday junction resolvase complex"/>
    <property type="evidence" value="ECO:0007669"/>
    <property type="project" value="UniProtKB-UniRule"/>
</dbReference>
<accession>A0A2H0YQC1</accession>
<feature type="binding site" evidence="9">
    <location>
        <position position="24"/>
    </location>
    <ligand>
        <name>ATP</name>
        <dbReference type="ChEBI" id="CHEBI:30616"/>
    </ligand>
</feature>
<evidence type="ECO:0000256" key="2">
    <source>
        <dbReference type="ARBA" id="ARBA00022741"/>
    </source>
</evidence>
<dbReference type="Gene3D" id="1.10.10.10">
    <property type="entry name" value="Winged helix-like DNA-binding domain superfamily/Winged helix DNA-binding domain"/>
    <property type="match status" value="1"/>
</dbReference>
<comment type="domain">
    <text evidence="9">Has 3 domains, the large (RuvB-L) and small ATPase (RuvB-S) domains and the C-terminal head (RuvB-H) domain. The head domain binds DNA, while the ATPase domains jointly bind ATP, ADP or are empty depending on the state of the subunit in the translocation cycle. During a single DNA translocation step the structure of each domain remains the same, but their relative positions change.</text>
</comment>
<feature type="binding site" evidence="9">
    <location>
        <position position="69"/>
    </location>
    <ligand>
        <name>Mg(2+)</name>
        <dbReference type="ChEBI" id="CHEBI:18420"/>
    </ligand>
</feature>
<keyword evidence="8 9" id="KW-0234">DNA repair</keyword>
<keyword evidence="11" id="KW-0347">Helicase</keyword>
<feature type="binding site" evidence="9">
    <location>
        <position position="318"/>
    </location>
    <ligand>
        <name>DNA</name>
        <dbReference type="ChEBI" id="CHEBI:16991"/>
    </ligand>
</feature>
<proteinExistence type="inferred from homology"/>
<evidence type="ECO:0000256" key="1">
    <source>
        <dbReference type="ARBA" id="ARBA00022490"/>
    </source>
</evidence>
<comment type="similarity">
    <text evidence="9">Belongs to the RuvB family.</text>
</comment>
<dbReference type="InterPro" id="IPR036390">
    <property type="entry name" value="WH_DNA-bd_sf"/>
</dbReference>
<evidence type="ECO:0000259" key="10">
    <source>
        <dbReference type="SMART" id="SM00382"/>
    </source>
</evidence>
<dbReference type="GO" id="GO:0000400">
    <property type="term" value="F:four-way junction DNA binding"/>
    <property type="evidence" value="ECO:0007669"/>
    <property type="project" value="UniProtKB-UniRule"/>
</dbReference>
<dbReference type="InterPro" id="IPR041445">
    <property type="entry name" value="AAA_lid_4"/>
</dbReference>
<dbReference type="NCBIfam" id="TIGR00635">
    <property type="entry name" value="ruvB"/>
    <property type="match status" value="1"/>
</dbReference>
<feature type="binding site" evidence="9">
    <location>
        <position position="69"/>
    </location>
    <ligand>
        <name>ATP</name>
        <dbReference type="ChEBI" id="CHEBI:30616"/>
    </ligand>
</feature>
<evidence type="ECO:0000256" key="5">
    <source>
        <dbReference type="ARBA" id="ARBA00022840"/>
    </source>
</evidence>
<protein>
    <recommendedName>
        <fullName evidence="9">Holliday junction branch migration complex subunit RuvB</fullName>
        <ecNumber evidence="9">3.6.4.-</ecNumber>
    </recommendedName>
</protein>
<dbReference type="CDD" id="cd00009">
    <property type="entry name" value="AAA"/>
    <property type="match status" value="1"/>
</dbReference>
<evidence type="ECO:0000256" key="7">
    <source>
        <dbReference type="ARBA" id="ARBA00023172"/>
    </source>
</evidence>
<dbReference type="GO" id="GO:0009378">
    <property type="term" value="F:four-way junction helicase activity"/>
    <property type="evidence" value="ECO:0007669"/>
    <property type="project" value="InterPro"/>
</dbReference>
<comment type="catalytic activity">
    <reaction evidence="9">
        <text>ATP + H2O = ADP + phosphate + H(+)</text>
        <dbReference type="Rhea" id="RHEA:13065"/>
        <dbReference type="ChEBI" id="CHEBI:15377"/>
        <dbReference type="ChEBI" id="CHEBI:15378"/>
        <dbReference type="ChEBI" id="CHEBI:30616"/>
        <dbReference type="ChEBI" id="CHEBI:43474"/>
        <dbReference type="ChEBI" id="CHEBI:456216"/>
    </reaction>
</comment>
<dbReference type="GO" id="GO:0006310">
    <property type="term" value="P:DNA recombination"/>
    <property type="evidence" value="ECO:0007669"/>
    <property type="project" value="UniProtKB-UniRule"/>
</dbReference>
<keyword evidence="3 9" id="KW-0227">DNA damage</keyword>
<feature type="binding site" evidence="9">
    <location>
        <position position="313"/>
    </location>
    <ligand>
        <name>DNA</name>
        <dbReference type="ChEBI" id="CHEBI:16991"/>
    </ligand>
</feature>
<dbReference type="HAMAP" id="MF_00016">
    <property type="entry name" value="DNA_HJ_migration_RuvB"/>
    <property type="match status" value="1"/>
</dbReference>
<feature type="region of interest" description="Head domain (RuvB-H)" evidence="9">
    <location>
        <begin position="258"/>
        <end position="341"/>
    </location>
</feature>
<dbReference type="GO" id="GO:0006281">
    <property type="term" value="P:DNA repair"/>
    <property type="evidence" value="ECO:0007669"/>
    <property type="project" value="UniProtKB-UniRule"/>
</dbReference>
<dbReference type="GO" id="GO:0005737">
    <property type="term" value="C:cytoplasm"/>
    <property type="evidence" value="ECO:0007669"/>
    <property type="project" value="UniProtKB-SubCell"/>
</dbReference>
<feature type="binding site" evidence="9">
    <location>
        <position position="23"/>
    </location>
    <ligand>
        <name>ATP</name>
        <dbReference type="ChEBI" id="CHEBI:30616"/>
    </ligand>
</feature>
<evidence type="ECO:0000256" key="4">
    <source>
        <dbReference type="ARBA" id="ARBA00022801"/>
    </source>
</evidence>
<dbReference type="PANTHER" id="PTHR42848">
    <property type="match status" value="1"/>
</dbReference>
<dbReference type="InterPro" id="IPR008823">
    <property type="entry name" value="RuvB_wg_C"/>
</dbReference>
<dbReference type="Gene3D" id="3.40.50.300">
    <property type="entry name" value="P-loop containing nucleotide triphosphate hydrolases"/>
    <property type="match status" value="1"/>
</dbReference>
<dbReference type="SUPFAM" id="SSF52540">
    <property type="entry name" value="P-loop containing nucleoside triphosphate hydrolases"/>
    <property type="match status" value="1"/>
</dbReference>
<organism evidence="11 12">
    <name type="scientific">Candidatus Kerfeldbacteria bacterium CG08_land_8_20_14_0_20_43_14</name>
    <dbReference type="NCBI Taxonomy" id="2014246"/>
    <lineage>
        <taxon>Bacteria</taxon>
        <taxon>Candidatus Kerfeldiibacteriota</taxon>
    </lineage>
</organism>
<dbReference type="EC" id="3.6.4.-" evidence="9"/>
<dbReference type="InterPro" id="IPR036388">
    <property type="entry name" value="WH-like_DNA-bd_sf"/>
</dbReference>
<dbReference type="InterPro" id="IPR027417">
    <property type="entry name" value="P-loop_NTPase"/>
</dbReference>
<comment type="subunit">
    <text evidence="9">Homohexamer. Forms an RuvA(8)-RuvB(12)-Holliday junction (HJ) complex. HJ DNA is sandwiched between 2 RuvA tetramers; dsDNA enters through RuvA and exits via RuvB. An RuvB hexamer assembles on each DNA strand where it exits the tetramer. Each RuvB hexamer is contacted by two RuvA subunits (via domain III) on 2 adjacent RuvB subunits; this complex drives branch migration. In the full resolvosome a probable DNA-RuvA(4)-RuvB(12)-RuvC(2) complex forms which resolves the HJ.</text>
</comment>
<evidence type="ECO:0000256" key="6">
    <source>
        <dbReference type="ARBA" id="ARBA00023125"/>
    </source>
</evidence>
<dbReference type="Pfam" id="PF05491">
    <property type="entry name" value="WHD_RuvB"/>
    <property type="match status" value="1"/>
</dbReference>
<feature type="binding site" evidence="9">
    <location>
        <position position="184"/>
    </location>
    <ligand>
        <name>ATP</name>
        <dbReference type="ChEBI" id="CHEBI:30616"/>
    </ligand>
</feature>
<comment type="caution">
    <text evidence="11">The sequence shown here is derived from an EMBL/GenBank/DDBJ whole genome shotgun (WGS) entry which is preliminary data.</text>
</comment>
<dbReference type="Proteomes" id="UP000236845">
    <property type="component" value="Unassembled WGS sequence"/>
</dbReference>
<evidence type="ECO:0000313" key="12">
    <source>
        <dbReference type="Proteomes" id="UP000236845"/>
    </source>
</evidence>
<feature type="region of interest" description="Large ATPase domain (RuvB-L)" evidence="9">
    <location>
        <begin position="4"/>
        <end position="184"/>
    </location>
</feature>
<comment type="function">
    <text evidence="9">The RuvA-RuvB-RuvC complex processes Holliday junction (HJ) DNA during genetic recombination and DNA repair, while the RuvA-RuvB complex plays an important role in the rescue of blocked DNA replication forks via replication fork reversal (RFR). RuvA specifically binds to HJ cruciform DNA, conferring on it an open structure. The RuvB hexamer acts as an ATP-dependent pump, pulling dsDNA into and through the RuvAB complex. RuvB forms 2 homohexamers on either side of HJ DNA bound by 1 or 2 RuvA tetramers; 4 subunits per hexamer contact DNA at a time. Coordinated motions by a converter formed by DNA-disengaged RuvB subunits stimulates ATP hydrolysis and nucleotide exchange. Immobilization of the converter enables RuvB to convert the ATP-contained energy into a lever motion, pulling 2 nucleotides of DNA out of the RuvA tetramer per ATP hydrolyzed, thus driving DNA branch migration. The RuvB motors rotate together with the DNA substrate, which together with the progressing nucleotide cycle form the mechanistic basis for DNA recombination by continuous HJ branch migration. Branch migration allows RuvC to scan DNA until it finds its consensus sequence, where it cleaves and resolves cruciform DNA.</text>
</comment>
<dbReference type="PANTHER" id="PTHR42848:SF1">
    <property type="entry name" value="HOLLIDAY JUNCTION BRANCH MIGRATION COMPLEX SUBUNIT RUVB"/>
    <property type="match status" value="1"/>
</dbReference>
<feature type="binding site" evidence="9">
    <location>
        <position position="174"/>
    </location>
    <ligand>
        <name>ATP</name>
        <dbReference type="ChEBI" id="CHEBI:30616"/>
    </ligand>
</feature>
<dbReference type="SMART" id="SM00382">
    <property type="entry name" value="AAA"/>
    <property type="match status" value="1"/>
</dbReference>
<dbReference type="GO" id="GO:0016887">
    <property type="term" value="F:ATP hydrolysis activity"/>
    <property type="evidence" value="ECO:0007669"/>
    <property type="project" value="RHEA"/>
</dbReference>
<keyword evidence="6 9" id="KW-0238">DNA-binding</keyword>
<evidence type="ECO:0000256" key="3">
    <source>
        <dbReference type="ARBA" id="ARBA00022763"/>
    </source>
</evidence>
<gene>
    <name evidence="9" type="primary">ruvB</name>
    <name evidence="11" type="ORF">COT26_01925</name>
</gene>
<dbReference type="GO" id="GO:0005524">
    <property type="term" value="F:ATP binding"/>
    <property type="evidence" value="ECO:0007669"/>
    <property type="project" value="UniProtKB-UniRule"/>
</dbReference>
<dbReference type="AlphaFoldDB" id="A0A2H0YQC1"/>
<dbReference type="InterPro" id="IPR004605">
    <property type="entry name" value="DNA_helicase_Holl-junc_RuvB"/>
</dbReference>
<dbReference type="Pfam" id="PF05496">
    <property type="entry name" value="RuvB_N"/>
    <property type="match status" value="1"/>
</dbReference>
<feature type="binding site" evidence="9">
    <location>
        <position position="68"/>
    </location>
    <ligand>
        <name>ATP</name>
        <dbReference type="ChEBI" id="CHEBI:30616"/>
    </ligand>
</feature>
<keyword evidence="2 9" id="KW-0547">Nucleotide-binding</keyword>
<feature type="binding site" evidence="9">
    <location>
        <position position="65"/>
    </location>
    <ligand>
        <name>ATP</name>
        <dbReference type="ChEBI" id="CHEBI:30616"/>
    </ligand>
</feature>